<evidence type="ECO:0000256" key="3">
    <source>
        <dbReference type="ARBA" id="ARBA00022676"/>
    </source>
</evidence>
<evidence type="ECO:0000313" key="6">
    <source>
        <dbReference type="EMBL" id="WXK94420.1"/>
    </source>
</evidence>
<name>A0ABZ2RAR7_9MICC</name>
<evidence type="ECO:0000259" key="5">
    <source>
        <dbReference type="Pfam" id="PF00535"/>
    </source>
</evidence>
<dbReference type="InterPro" id="IPR029044">
    <property type="entry name" value="Nucleotide-diphossugar_trans"/>
</dbReference>
<feature type="domain" description="Glycosyltransferase 2-like" evidence="5">
    <location>
        <begin position="6"/>
        <end position="108"/>
    </location>
</feature>
<evidence type="ECO:0000313" key="7">
    <source>
        <dbReference type="Proteomes" id="UP001623384"/>
    </source>
</evidence>
<keyword evidence="3 6" id="KW-0328">Glycosyltransferase</keyword>
<keyword evidence="4 6" id="KW-0808">Transferase</keyword>
<dbReference type="Proteomes" id="UP001623384">
    <property type="component" value="Chromosome"/>
</dbReference>
<keyword evidence="7" id="KW-1185">Reference proteome</keyword>
<dbReference type="EMBL" id="CP148033">
    <property type="protein sequence ID" value="WXK94420.1"/>
    <property type="molecule type" value="Genomic_DNA"/>
</dbReference>
<evidence type="ECO:0000256" key="1">
    <source>
        <dbReference type="ARBA" id="ARBA00004776"/>
    </source>
</evidence>
<dbReference type="InterPro" id="IPR001173">
    <property type="entry name" value="Glyco_trans_2-like"/>
</dbReference>
<dbReference type="RefSeq" id="WP_406637441.1">
    <property type="nucleotide sequence ID" value="NZ_CP148033.1"/>
</dbReference>
<comment type="pathway">
    <text evidence="1">Cell wall biogenesis; cell wall polysaccharide biosynthesis.</text>
</comment>
<protein>
    <submittedName>
        <fullName evidence="6">Glycosyltransferase</fullName>
        <ecNumber evidence="6">2.4.-.-</ecNumber>
    </submittedName>
</protein>
<proteinExistence type="inferred from homology"/>
<reference evidence="6 7" key="1">
    <citation type="submission" date="2024-03" db="EMBL/GenBank/DDBJ databases">
        <title>Rhodococcus navarretei sp. nov. and Pseudarthrobacter quantumdoti sp. nov., two new species with the ability to biosynthesize Quantum Dots isolated from soil samples at Union Glacier, Antarctica.</title>
        <authorList>
            <person name="Vargas M."/>
        </authorList>
    </citation>
    <scope>NUCLEOTIDE SEQUENCE [LARGE SCALE GENOMIC DNA]</scope>
    <source>
        <strain evidence="6 7">RC-2-3</strain>
    </source>
</reference>
<gene>
    <name evidence="6" type="ORF">WHH00_06355</name>
</gene>
<dbReference type="Pfam" id="PF00535">
    <property type="entry name" value="Glycos_transf_2"/>
    <property type="match status" value="1"/>
</dbReference>
<sequence length="305" mass="33269">MSVAAVVVSFNRVEYLKKCMLALTRQTRKLDEIIVVENGSTDGSAEFIRANYPGVTLHETGENLGGAGGFALGVDIAIANGHESAWLMDDDAEPHNDAVEHLCNAMKNATRRPGFVTSLVVNDQGIASRDHTLDVSNDTKAQLEATNLDAIAVSSASFVGVLIDLQLAARQPLPYSDFFIWLDDVEYTRRLASQSGGLCIPLSKIKHPEKNNRTDLGGRLFFFIRNSIWLSKLKTNRTTILDRPSIVTLAMLGLSLKQLKVTENKKQWLRCSATGLWQGVFSNPKVDMPGSLVSKVADGNVAPLS</sequence>
<accession>A0ABZ2RAR7</accession>
<evidence type="ECO:0000256" key="2">
    <source>
        <dbReference type="ARBA" id="ARBA00006739"/>
    </source>
</evidence>
<dbReference type="PANTHER" id="PTHR43179">
    <property type="entry name" value="RHAMNOSYLTRANSFERASE WBBL"/>
    <property type="match status" value="1"/>
</dbReference>
<comment type="similarity">
    <text evidence="2">Belongs to the glycosyltransferase 2 family.</text>
</comment>
<organism evidence="6 7">
    <name type="scientific">Pseudarthrobacter quantipunctorum</name>
    <dbReference type="NCBI Taxonomy" id="3128980"/>
    <lineage>
        <taxon>Bacteria</taxon>
        <taxon>Bacillati</taxon>
        <taxon>Actinomycetota</taxon>
        <taxon>Actinomycetes</taxon>
        <taxon>Micrococcales</taxon>
        <taxon>Micrococcaceae</taxon>
        <taxon>Pseudarthrobacter</taxon>
    </lineage>
</organism>
<evidence type="ECO:0000256" key="4">
    <source>
        <dbReference type="ARBA" id="ARBA00022679"/>
    </source>
</evidence>
<dbReference type="GO" id="GO:0016757">
    <property type="term" value="F:glycosyltransferase activity"/>
    <property type="evidence" value="ECO:0007669"/>
    <property type="project" value="UniProtKB-KW"/>
</dbReference>
<dbReference type="PANTHER" id="PTHR43179:SF12">
    <property type="entry name" value="GALACTOFURANOSYLTRANSFERASE GLFT2"/>
    <property type="match status" value="1"/>
</dbReference>
<dbReference type="SUPFAM" id="SSF53448">
    <property type="entry name" value="Nucleotide-diphospho-sugar transferases"/>
    <property type="match status" value="1"/>
</dbReference>
<dbReference type="Gene3D" id="3.90.550.10">
    <property type="entry name" value="Spore Coat Polysaccharide Biosynthesis Protein SpsA, Chain A"/>
    <property type="match status" value="1"/>
</dbReference>
<dbReference type="EC" id="2.4.-.-" evidence="6"/>